<dbReference type="SUPFAM" id="SSF52266">
    <property type="entry name" value="SGNH hydrolase"/>
    <property type="match status" value="1"/>
</dbReference>
<dbReference type="OrthoDB" id="6615244at2"/>
<organism evidence="4 5">
    <name type="scientific">Enterobacter sichuanensis</name>
    <dbReference type="NCBI Taxonomy" id="2071710"/>
    <lineage>
        <taxon>Bacteria</taxon>
        <taxon>Pseudomonadati</taxon>
        <taxon>Pseudomonadota</taxon>
        <taxon>Gammaproteobacteria</taxon>
        <taxon>Enterobacterales</taxon>
        <taxon>Enterobacteriaceae</taxon>
        <taxon>Enterobacter</taxon>
        <taxon>Enterobacter cloacae complex</taxon>
    </lineage>
</organism>
<dbReference type="InterPro" id="IPR005181">
    <property type="entry name" value="SASA"/>
</dbReference>
<comment type="caution">
    <text evidence="4">The sequence shown here is derived from an EMBL/GenBank/DDBJ whole genome shotgun (WGS) entry which is preliminary data.</text>
</comment>
<protein>
    <recommendedName>
        <fullName evidence="6">Sialate O-acetylesterase domain-containing protein</fullName>
    </recommendedName>
</protein>
<dbReference type="InterPro" id="IPR040775">
    <property type="entry name" value="Tail_spike_N"/>
</dbReference>
<dbReference type="AlphaFoldDB" id="A0A0F1AS13"/>
<feature type="domain" description="Sialate O-acetylesterase" evidence="2">
    <location>
        <begin position="219"/>
        <end position="402"/>
    </location>
</feature>
<sequence length="637" mass="67085">MTTTPTQNSVPSESPIDLKFNAGKIDEFVTSFAEWYIDRFGNKHYTIEGLKRLVLQQIYNLGWAPVGTFQGGAVITAAGDIIQDTTNGVWYRWDDLSTLPKTVPSGSTPASTGGIGDGKWLAVDVSDVLRKQLATSSGSGLVGYGTETVESALSTLPTGKKVYDLVIVYGQSNAVGWAQDTPGFPTVIHDKALYFNPVTGVIGKIIKAMPSSSGQTSTGHGWASFANEYIRLTGRGVVVVNGAYGGTAIADLAKPATPGTTLYDKLTSAVNSAKAQMIANNLPIGNTYAIWNQGEQDAVVNTSAPVYRTALNKLIDDMSTDFSIKRFIIQTLSSCYLYTSEYKVARIQQAQRDVAAARSDTLIGSNAQTRFTVNNGLLQSTDNVHYTQRGYNIAGKQLAGSVASINFDDLAAAEIELDLWGGMLSSGKRRTKLTHVRVKKSGGSWGVYSENDSTGSYTQQGVDGANLVSDKVQIPFLGAGSPFYSGEVVTPNRAMQQFNLSVIGAPVTIDSANGVYGREYQVFANLNFTVNSSGGMSVSGGSADQLAMVQGCVGAVQSGSTVTLTLKGGPCYQYPVATAFGAGSIFANGTSTTTVTINFAGGATGALVNWPNVPVPLSAVPNGCEFSCVAFIGSSTD</sequence>
<dbReference type="Pfam" id="PF03629">
    <property type="entry name" value="SASA"/>
    <property type="match status" value="1"/>
</dbReference>
<gene>
    <name evidence="4" type="ORF">SS37_16690</name>
</gene>
<evidence type="ECO:0000313" key="4">
    <source>
        <dbReference type="EMBL" id="KJN24901.1"/>
    </source>
</evidence>
<dbReference type="Pfam" id="PF18668">
    <property type="entry name" value="Tail_spike_N"/>
    <property type="match status" value="1"/>
</dbReference>
<proteinExistence type="predicted"/>
<dbReference type="RefSeq" id="WP_045286120.1">
    <property type="nucleotide sequence ID" value="NZ_JZYX01000036.1"/>
</dbReference>
<dbReference type="Gene3D" id="2.10.10.80">
    <property type="match status" value="1"/>
</dbReference>
<keyword evidence="1" id="KW-0378">Hydrolase</keyword>
<dbReference type="PANTHER" id="PTHR31988">
    <property type="entry name" value="ESTERASE, PUTATIVE (DUF303)-RELATED"/>
    <property type="match status" value="1"/>
</dbReference>
<feature type="domain" description="Tail spike TSP1/Gp66 N-terminal" evidence="3">
    <location>
        <begin position="67"/>
        <end position="123"/>
    </location>
</feature>
<dbReference type="InterPro" id="IPR052940">
    <property type="entry name" value="Carb_Esterase_6"/>
</dbReference>
<dbReference type="EMBL" id="JZYX01000036">
    <property type="protein sequence ID" value="KJN24901.1"/>
    <property type="molecule type" value="Genomic_DNA"/>
</dbReference>
<evidence type="ECO:0000256" key="1">
    <source>
        <dbReference type="ARBA" id="ARBA00022801"/>
    </source>
</evidence>
<dbReference type="Proteomes" id="UP000033352">
    <property type="component" value="Unassembled WGS sequence"/>
</dbReference>
<dbReference type="GO" id="GO:0016788">
    <property type="term" value="F:hydrolase activity, acting on ester bonds"/>
    <property type="evidence" value="ECO:0007669"/>
    <property type="project" value="UniProtKB-ARBA"/>
</dbReference>
<accession>A0A0F1AS13</accession>
<evidence type="ECO:0008006" key="6">
    <source>
        <dbReference type="Google" id="ProtNLM"/>
    </source>
</evidence>
<evidence type="ECO:0000313" key="5">
    <source>
        <dbReference type="Proteomes" id="UP000033352"/>
    </source>
</evidence>
<dbReference type="InterPro" id="IPR036514">
    <property type="entry name" value="SGNH_hydro_sf"/>
</dbReference>
<reference evidence="4 5" key="1">
    <citation type="submission" date="2015-03" db="EMBL/GenBank/DDBJ databases">
        <authorList>
            <person name="McCorrison J."/>
            <person name="Sanka R."/>
            <person name="Adams M."/>
            <person name="Brinkac L."/>
            <person name="Nierman W."/>
            <person name="Sutton G."/>
            <person name="Nelson K."/>
            <person name="Kiedrowski L."/>
            <person name="Guerrero D."/>
            <person name="Bonomo R."/>
        </authorList>
    </citation>
    <scope>NUCLEOTIDE SEQUENCE [LARGE SCALE GENOMIC DNA]</scope>
    <source>
        <strain evidence="4 5">35699</strain>
    </source>
</reference>
<evidence type="ECO:0000259" key="3">
    <source>
        <dbReference type="Pfam" id="PF18668"/>
    </source>
</evidence>
<dbReference type="PANTHER" id="PTHR31988:SF19">
    <property type="entry name" value="9-O-ACETYL-N-ACETYLNEURAMINIC ACID DEACETYLASE-RELATED"/>
    <property type="match status" value="1"/>
</dbReference>
<name>A0A0F1AS13_9ENTR</name>
<dbReference type="Gene3D" id="3.40.50.1110">
    <property type="entry name" value="SGNH hydrolase"/>
    <property type="match status" value="1"/>
</dbReference>
<evidence type="ECO:0000259" key="2">
    <source>
        <dbReference type="Pfam" id="PF03629"/>
    </source>
</evidence>
<dbReference type="PATRIC" id="fig|1619248.3.peg.2708"/>